<dbReference type="InterPro" id="IPR006816">
    <property type="entry name" value="ELMO_dom"/>
</dbReference>
<dbReference type="GO" id="GO:0005886">
    <property type="term" value="C:plasma membrane"/>
    <property type="evidence" value="ECO:0007669"/>
    <property type="project" value="TreeGrafter"/>
</dbReference>
<feature type="compositionally biased region" description="Low complexity" evidence="5">
    <location>
        <begin position="65"/>
        <end position="86"/>
    </location>
</feature>
<comment type="function">
    <text evidence="4">Involved in cytoskeletal rearrangements required for phagocytosis of apoptotic cells and cell motility. Acts in association with DOCK1 and CRK. Was initially proposed to be required in complex with DOCK1 to activate Rac Rho small GTPases. May enhance the guanine nucleotide exchange factor (GEF) activity of DOCK1.</text>
</comment>
<evidence type="ECO:0000256" key="1">
    <source>
        <dbReference type="ARBA" id="ARBA00022703"/>
    </source>
</evidence>
<keyword evidence="1" id="KW-0053">Apoptosis</keyword>
<dbReference type="RefSeq" id="XP_013241403.1">
    <property type="nucleotide sequence ID" value="XM_013385949.1"/>
</dbReference>
<feature type="region of interest" description="Disordered" evidence="5">
    <location>
        <begin position="215"/>
        <end position="255"/>
    </location>
</feature>
<feature type="compositionally biased region" description="Polar residues" evidence="5">
    <location>
        <begin position="173"/>
        <end position="191"/>
    </location>
</feature>
<dbReference type="GO" id="GO:0007015">
    <property type="term" value="P:actin filament organization"/>
    <property type="evidence" value="ECO:0007669"/>
    <property type="project" value="TreeGrafter"/>
</dbReference>
<dbReference type="GO" id="GO:0048870">
    <property type="term" value="P:cell motility"/>
    <property type="evidence" value="ECO:0007669"/>
    <property type="project" value="TreeGrafter"/>
</dbReference>
<dbReference type="Gene3D" id="1.25.10.10">
    <property type="entry name" value="Leucine-rich Repeat Variant"/>
    <property type="match status" value="1"/>
</dbReference>
<dbReference type="GO" id="GO:0006915">
    <property type="term" value="P:apoptotic process"/>
    <property type="evidence" value="ECO:0007669"/>
    <property type="project" value="UniProtKB-KW"/>
</dbReference>
<comment type="caution">
    <text evidence="7">The sequence shown here is derived from an EMBL/GenBank/DDBJ whole genome shotgun (WGS) entry which is preliminary data.</text>
</comment>
<dbReference type="InterPro" id="IPR011989">
    <property type="entry name" value="ARM-like"/>
</dbReference>
<dbReference type="EMBL" id="JMSN01000091">
    <property type="protein sequence ID" value="KDN40446.1"/>
    <property type="molecule type" value="Genomic_DNA"/>
</dbReference>
<dbReference type="OMA" id="RIANHRM"/>
<feature type="region of interest" description="Disordered" evidence="5">
    <location>
        <begin position="1"/>
        <end position="191"/>
    </location>
</feature>
<keyword evidence="3" id="KW-0729">SH3-binding</keyword>
<evidence type="ECO:0000259" key="6">
    <source>
        <dbReference type="PROSITE" id="PS51335"/>
    </source>
</evidence>
<keyword evidence="2" id="KW-0581">Phagocytosis</keyword>
<dbReference type="Pfam" id="PF04727">
    <property type="entry name" value="ELMO_CED12"/>
    <property type="match status" value="1"/>
</dbReference>
<organism evidence="7 8">
    <name type="scientific">Tilletiaria anomala (strain ATCC 24038 / CBS 436.72 / UBC 951)</name>
    <dbReference type="NCBI Taxonomy" id="1037660"/>
    <lineage>
        <taxon>Eukaryota</taxon>
        <taxon>Fungi</taxon>
        <taxon>Dikarya</taxon>
        <taxon>Basidiomycota</taxon>
        <taxon>Ustilaginomycotina</taxon>
        <taxon>Exobasidiomycetes</taxon>
        <taxon>Georgefischeriales</taxon>
        <taxon>Tilletiariaceae</taxon>
        <taxon>Tilletiaria</taxon>
    </lineage>
</organism>
<feature type="domain" description="ELMO" evidence="6">
    <location>
        <begin position="660"/>
        <end position="843"/>
    </location>
</feature>
<dbReference type="InterPro" id="IPR050868">
    <property type="entry name" value="ELMO_domain-containing"/>
</dbReference>
<dbReference type="GO" id="GO:0017124">
    <property type="term" value="F:SH3 domain binding"/>
    <property type="evidence" value="ECO:0007669"/>
    <property type="project" value="UniProtKB-KW"/>
</dbReference>
<sequence length="1123" mass="121253">MSSHEHSSRRTSLTTGDAMTSQRISGPRAPLPQPPSSPLPGGTQAGPTGGSYFSKAGTTGGGLGSLPSPKGGTAAPLLPQLPALGELDPKSRELIGQYTTSSSVPHSAATDQPSIYGMVKSSGTGPSGSASQSGGYIQSDGVNRSNSPLMDVNHFSTRSPTPGRDASAAVNGLGSSQFSTPPLSQRGTSYHTPLTSSSAVFSSQMQQLPLFDSAPSAQLEGHPYSSGSGRAPNATSHTPARALPGFSPAAPASTAAPGNNNIAASATSRINVVSYRHASIKALIDPSLSVSDVVRQLCANSHLGVQEPAALYALRDEENDELITDENLRKKIEESKHFKLCSSPTIEAVEMVEKLSAYRKDDRVLKIATYTLQRLIREAPFASEFLNRGGLTELTNAIMSFPLDATSVIRAPVQPATIGVNTLAYALVSCQNLMETFDDGWEELDGDFISAIVRILARMDRINVCRPAAAILKKLVLSGPSDPNDDVGTLGGASRAGDAASIRSGKSTIRPGLLSSGMEGNVGVGSSGASVRGNDKTETGPDGMPILLGITKFGFEVIYRHISMEPALLSTLVQRLGSADTTLCLYSLSLLNSLMRHVSDARFDEFISELESLGIAKAVSRLMSSNQSDELIPGILDFQANIVRIANHRMRTNVTPQNKRHVSALSYVWLQARITEVAVELNASPTNCEGENSIVNPTGNRFSTSHGLNSRYKWRRLGFSSEAVAKEFGKMGWLALENCEAFVRADPEVYSKIIAEQVNRPEERRCPFGRASIEVTEILVDHWNIENPGYASLSTLQPFLLFFNRVHNFALRFFLRMWTESGAAVSDFSRVAALVRSQVKEALRDEGSKTWFDLERAFLESEYRTVRERQMKELEVEDEYASKSSIRHLKSKLYRESYEFVRQQRIQCLLEGAWFLNPAIQARGVPATLLNEPRSPGGANFGRRGPGGLGGVKSWRFYRLSPNKKYLHYCESAERMPIRGGLDDLPERIDLAQVTDISVSNMAQQIRNANDPNGQSQLGSGGAGPDINSANLIFGLIRAPDTLIAEMGALSQSQFSEWVDGLSMMRGEGGVVSTKDTADLIQVLTEIAVQTKLLDLTGEQIEAPSSLPPVPPPYSTDFFFADL</sequence>
<dbReference type="InterPro" id="IPR001849">
    <property type="entry name" value="PH_domain"/>
</dbReference>
<evidence type="ECO:0000256" key="3">
    <source>
        <dbReference type="ARBA" id="ARBA00023036"/>
    </source>
</evidence>
<gene>
    <name evidence="7" type="ORF">K437DRAFT_291531</name>
</gene>
<keyword evidence="8" id="KW-1185">Reference proteome</keyword>
<dbReference type="SUPFAM" id="SSF48371">
    <property type="entry name" value="ARM repeat"/>
    <property type="match status" value="1"/>
</dbReference>
<reference evidence="7 8" key="1">
    <citation type="submission" date="2014-05" db="EMBL/GenBank/DDBJ databases">
        <title>Draft genome sequence of a rare smut relative, Tilletiaria anomala UBC 951.</title>
        <authorList>
            <consortium name="DOE Joint Genome Institute"/>
            <person name="Toome M."/>
            <person name="Kuo A."/>
            <person name="Henrissat B."/>
            <person name="Lipzen A."/>
            <person name="Tritt A."/>
            <person name="Yoshinaga Y."/>
            <person name="Zane M."/>
            <person name="Barry K."/>
            <person name="Grigoriev I.V."/>
            <person name="Spatafora J.W."/>
            <person name="Aimea M.C."/>
        </authorList>
    </citation>
    <scope>NUCLEOTIDE SEQUENCE [LARGE SCALE GENOMIC DNA]</scope>
    <source>
        <strain evidence="7 8">UBC 951</strain>
    </source>
</reference>
<evidence type="ECO:0000313" key="7">
    <source>
        <dbReference type="EMBL" id="KDN40446.1"/>
    </source>
</evidence>
<dbReference type="Gene3D" id="2.30.29.30">
    <property type="entry name" value="Pleckstrin-homology domain (PH domain)/Phosphotyrosine-binding domain (PTB)"/>
    <property type="match status" value="1"/>
</dbReference>
<dbReference type="Proteomes" id="UP000027361">
    <property type="component" value="Unassembled WGS sequence"/>
</dbReference>
<protein>
    <recommendedName>
        <fullName evidence="6">ELMO domain-containing protein</fullName>
    </recommendedName>
</protein>
<feature type="compositionally biased region" description="Pro residues" evidence="5">
    <location>
        <begin position="29"/>
        <end position="38"/>
    </location>
</feature>
<evidence type="ECO:0000256" key="4">
    <source>
        <dbReference type="ARBA" id="ARBA00024863"/>
    </source>
</evidence>
<dbReference type="InterPro" id="IPR016024">
    <property type="entry name" value="ARM-type_fold"/>
</dbReference>
<dbReference type="InterPro" id="IPR024574">
    <property type="entry name" value="ELMO_ARM"/>
</dbReference>
<evidence type="ECO:0000313" key="8">
    <source>
        <dbReference type="Proteomes" id="UP000027361"/>
    </source>
</evidence>
<evidence type="ECO:0000256" key="2">
    <source>
        <dbReference type="ARBA" id="ARBA00022907"/>
    </source>
</evidence>
<feature type="compositionally biased region" description="Polar residues" evidence="5">
    <location>
        <begin position="10"/>
        <end position="24"/>
    </location>
</feature>
<feature type="compositionally biased region" description="Polar residues" evidence="5">
    <location>
        <begin position="97"/>
        <end position="113"/>
    </location>
</feature>
<dbReference type="AlphaFoldDB" id="A0A066VG56"/>
<name>A0A066VG56_TILAU</name>
<dbReference type="HOGENOM" id="CLU_009191_1_0_1"/>
<dbReference type="PANTHER" id="PTHR12771">
    <property type="entry name" value="ENGULFMENT AND CELL MOTILITY"/>
    <property type="match status" value="1"/>
</dbReference>
<dbReference type="STRING" id="1037660.A0A066VG56"/>
<dbReference type="GeneID" id="25267064"/>
<dbReference type="Pfam" id="PF16457">
    <property type="entry name" value="PH_12"/>
    <property type="match status" value="1"/>
</dbReference>
<proteinExistence type="predicted"/>
<feature type="compositionally biased region" description="Polar residues" evidence="5">
    <location>
        <begin position="121"/>
        <end position="160"/>
    </location>
</feature>
<dbReference type="OrthoDB" id="28413at2759"/>
<accession>A0A066VG56</accession>
<dbReference type="PROSITE" id="PS51335">
    <property type="entry name" value="ELMO"/>
    <property type="match status" value="1"/>
</dbReference>
<dbReference type="Pfam" id="PF11841">
    <property type="entry name" value="ELMO_ARM"/>
    <property type="match status" value="1"/>
</dbReference>
<feature type="compositionally biased region" description="Polar residues" evidence="5">
    <location>
        <begin position="225"/>
        <end position="238"/>
    </location>
</feature>
<dbReference type="InterPro" id="IPR011993">
    <property type="entry name" value="PH-like_dom_sf"/>
</dbReference>
<dbReference type="PANTHER" id="PTHR12771:SF56">
    <property type="entry name" value="CED-12"/>
    <property type="match status" value="1"/>
</dbReference>
<dbReference type="InParanoid" id="A0A066VG56"/>
<evidence type="ECO:0000256" key="5">
    <source>
        <dbReference type="SAM" id="MobiDB-lite"/>
    </source>
</evidence>